<protein>
    <submittedName>
        <fullName evidence="2">Uncharacterized protein</fullName>
    </submittedName>
</protein>
<evidence type="ECO:0000313" key="3">
    <source>
        <dbReference type="Proteomes" id="UP001485043"/>
    </source>
</evidence>
<sequence length="319" mass="33809">MKLKHSGSGRPQHICGIGIPRPEILKIELKSTEHIRRKRPAASSTHDLRAFSEDSSGSTADNWHSSLDRLDSGLRLQGAWSEQDASDDKAYSLRPRKQSKTNSLTARTKAEAAVDKAEQKMAQAAQLVMAVQTMCGNPSFAPVAPFEAARNDVCASPARCAASPDQQGQGPEHSQATIASACVSPRASGSVAKPLCLVAAGRQLVMASPGSGLTCLAEVLDVNTTTGRCRVLWQDGLDGWISPDFDRPEWVDPEQPTEPLHASCSGVPENMLGEELVGPLTGQLVSPEPARVVPYSAAPIPPQVPPGVGPADKHQQPAV</sequence>
<keyword evidence="3" id="KW-1185">Reference proteome</keyword>
<dbReference type="Proteomes" id="UP001485043">
    <property type="component" value="Unassembled WGS sequence"/>
</dbReference>
<accession>A0AAW1SLN1</accession>
<evidence type="ECO:0000313" key="2">
    <source>
        <dbReference type="EMBL" id="KAK9848848.1"/>
    </source>
</evidence>
<dbReference type="EMBL" id="JALJOV010001377">
    <property type="protein sequence ID" value="KAK9848848.1"/>
    <property type="molecule type" value="Genomic_DNA"/>
</dbReference>
<reference evidence="2 3" key="1">
    <citation type="journal article" date="2024" name="Nat. Commun.">
        <title>Phylogenomics reveals the evolutionary origins of lichenization in chlorophyte algae.</title>
        <authorList>
            <person name="Puginier C."/>
            <person name="Libourel C."/>
            <person name="Otte J."/>
            <person name="Skaloud P."/>
            <person name="Haon M."/>
            <person name="Grisel S."/>
            <person name="Petersen M."/>
            <person name="Berrin J.G."/>
            <person name="Delaux P.M."/>
            <person name="Dal Grande F."/>
            <person name="Keller J."/>
        </authorList>
    </citation>
    <scope>NUCLEOTIDE SEQUENCE [LARGE SCALE GENOMIC DNA]</scope>
    <source>
        <strain evidence="2 3">SAG 2523</strain>
    </source>
</reference>
<dbReference type="AlphaFoldDB" id="A0AAW1SLN1"/>
<feature type="compositionally biased region" description="Polar residues" evidence="1">
    <location>
        <begin position="53"/>
        <end position="63"/>
    </location>
</feature>
<name>A0AAW1SLN1_9CHLO</name>
<feature type="region of interest" description="Disordered" evidence="1">
    <location>
        <begin position="80"/>
        <end position="108"/>
    </location>
</feature>
<comment type="caution">
    <text evidence="2">The sequence shown here is derived from an EMBL/GenBank/DDBJ whole genome shotgun (WGS) entry which is preliminary data.</text>
</comment>
<organism evidence="2 3">
    <name type="scientific">Apatococcus fuscideae</name>
    <dbReference type="NCBI Taxonomy" id="2026836"/>
    <lineage>
        <taxon>Eukaryota</taxon>
        <taxon>Viridiplantae</taxon>
        <taxon>Chlorophyta</taxon>
        <taxon>core chlorophytes</taxon>
        <taxon>Trebouxiophyceae</taxon>
        <taxon>Chlorellales</taxon>
        <taxon>Chlorellaceae</taxon>
        <taxon>Apatococcus</taxon>
    </lineage>
</organism>
<feature type="region of interest" description="Disordered" evidence="1">
    <location>
        <begin position="35"/>
        <end position="63"/>
    </location>
</feature>
<proteinExistence type="predicted"/>
<gene>
    <name evidence="2" type="ORF">WJX84_004006</name>
</gene>
<feature type="compositionally biased region" description="Pro residues" evidence="1">
    <location>
        <begin position="299"/>
        <end position="308"/>
    </location>
</feature>
<evidence type="ECO:0000256" key="1">
    <source>
        <dbReference type="SAM" id="MobiDB-lite"/>
    </source>
</evidence>
<feature type="region of interest" description="Disordered" evidence="1">
    <location>
        <begin position="296"/>
        <end position="319"/>
    </location>
</feature>